<keyword evidence="2" id="KW-1185">Reference proteome</keyword>
<sequence length="165" mass="18641">MFVGVLLVSRFGVFSFLAQEGNELYKENRPRQALGKYHRCLLYIKAVEEGKRLPIMPEPREVLPIQLKDEVMRMRADCYNNLAVTGDDKKAACKCEIRAHYADLVQHMATEKHVRNSRPLSSARLTTMGFTKSSPPRTIPELELKLACYSACHATIRSVDSGMAP</sequence>
<comment type="caution">
    <text evidence="1">The sequence shown here is derived from an EMBL/GenBank/DDBJ whole genome shotgun (WGS) entry which is preliminary data.</text>
</comment>
<dbReference type="EMBL" id="JABSTQ010009975">
    <property type="protein sequence ID" value="KAG0424419.1"/>
    <property type="molecule type" value="Genomic_DNA"/>
</dbReference>
<dbReference type="Proteomes" id="UP000805193">
    <property type="component" value="Unassembled WGS sequence"/>
</dbReference>
<proteinExistence type="predicted"/>
<name>A0AC60PTM9_IXOPE</name>
<gene>
    <name evidence="1" type="ORF">HPB47_028356</name>
</gene>
<accession>A0AC60PTM9</accession>
<evidence type="ECO:0000313" key="1">
    <source>
        <dbReference type="EMBL" id="KAG0424419.1"/>
    </source>
</evidence>
<organism evidence="1 2">
    <name type="scientific">Ixodes persulcatus</name>
    <name type="common">Taiga tick</name>
    <dbReference type="NCBI Taxonomy" id="34615"/>
    <lineage>
        <taxon>Eukaryota</taxon>
        <taxon>Metazoa</taxon>
        <taxon>Ecdysozoa</taxon>
        <taxon>Arthropoda</taxon>
        <taxon>Chelicerata</taxon>
        <taxon>Arachnida</taxon>
        <taxon>Acari</taxon>
        <taxon>Parasitiformes</taxon>
        <taxon>Ixodida</taxon>
        <taxon>Ixodoidea</taxon>
        <taxon>Ixodidae</taxon>
        <taxon>Ixodinae</taxon>
        <taxon>Ixodes</taxon>
    </lineage>
</organism>
<protein>
    <submittedName>
        <fullName evidence="1">Uncharacterized protein</fullName>
    </submittedName>
</protein>
<reference evidence="1 2" key="1">
    <citation type="journal article" date="2020" name="Cell">
        <title>Large-Scale Comparative Analyses of Tick Genomes Elucidate Their Genetic Diversity and Vector Capacities.</title>
        <authorList>
            <consortium name="Tick Genome and Microbiome Consortium (TIGMIC)"/>
            <person name="Jia N."/>
            <person name="Wang J."/>
            <person name="Shi W."/>
            <person name="Du L."/>
            <person name="Sun Y."/>
            <person name="Zhan W."/>
            <person name="Jiang J.F."/>
            <person name="Wang Q."/>
            <person name="Zhang B."/>
            <person name="Ji P."/>
            <person name="Bell-Sakyi L."/>
            <person name="Cui X.M."/>
            <person name="Yuan T.T."/>
            <person name="Jiang B.G."/>
            <person name="Yang W.F."/>
            <person name="Lam T.T."/>
            <person name="Chang Q.C."/>
            <person name="Ding S.J."/>
            <person name="Wang X.J."/>
            <person name="Zhu J.G."/>
            <person name="Ruan X.D."/>
            <person name="Zhao L."/>
            <person name="Wei J.T."/>
            <person name="Ye R.Z."/>
            <person name="Que T.C."/>
            <person name="Du C.H."/>
            <person name="Zhou Y.H."/>
            <person name="Cheng J.X."/>
            <person name="Dai P.F."/>
            <person name="Guo W.B."/>
            <person name="Han X.H."/>
            <person name="Huang E.J."/>
            <person name="Li L.F."/>
            <person name="Wei W."/>
            <person name="Gao Y.C."/>
            <person name="Liu J.Z."/>
            <person name="Shao H.Z."/>
            <person name="Wang X."/>
            <person name="Wang C.C."/>
            <person name="Yang T.C."/>
            <person name="Huo Q.B."/>
            <person name="Li W."/>
            <person name="Chen H.Y."/>
            <person name="Chen S.E."/>
            <person name="Zhou L.G."/>
            <person name="Ni X.B."/>
            <person name="Tian J.H."/>
            <person name="Sheng Y."/>
            <person name="Liu T."/>
            <person name="Pan Y.S."/>
            <person name="Xia L.Y."/>
            <person name="Li J."/>
            <person name="Zhao F."/>
            <person name="Cao W.C."/>
        </authorList>
    </citation>
    <scope>NUCLEOTIDE SEQUENCE [LARGE SCALE GENOMIC DNA]</scope>
    <source>
        <strain evidence="1">Iper-2018</strain>
    </source>
</reference>
<evidence type="ECO:0000313" key="2">
    <source>
        <dbReference type="Proteomes" id="UP000805193"/>
    </source>
</evidence>